<accession>A0A0S2MU75</accession>
<gene>
    <name evidence="2" type="ORF">BM10_268</name>
    <name evidence="1" type="ORF">BM10_3</name>
</gene>
<dbReference type="EMBL" id="KT995480">
    <property type="protein sequence ID" value="ALO79424.1"/>
    <property type="molecule type" value="Genomic_DNA"/>
</dbReference>
<evidence type="ECO:0000313" key="1">
    <source>
        <dbReference type="EMBL" id="ALO79424.1"/>
    </source>
</evidence>
<dbReference type="EMBL" id="KT995480">
    <property type="protein sequence ID" value="ALO79672.1"/>
    <property type="molecule type" value="Genomic_DNA"/>
</dbReference>
<name>A0A0S2MU75_9CAUD</name>
<sequence>MISFKDRHTAHLIFVEQLDGQFVIDKDSRELFVVNKADRTNVEHALRNGQHRVIVWDVNGNLKAKNYL</sequence>
<evidence type="ECO:0000313" key="3">
    <source>
        <dbReference type="Proteomes" id="UP000225963"/>
    </source>
</evidence>
<proteinExistence type="predicted"/>
<evidence type="ECO:0000313" key="2">
    <source>
        <dbReference type="EMBL" id="ALO79672.1"/>
    </source>
</evidence>
<keyword evidence="3" id="KW-1185">Reference proteome</keyword>
<organism evidence="1 3">
    <name type="scientific">Bacillus phage BM15</name>
    <dbReference type="NCBI Taxonomy" id="1755680"/>
    <lineage>
        <taxon>Viruses</taxon>
        <taxon>Duplodnaviria</taxon>
        <taxon>Heunggongvirae</taxon>
        <taxon>Uroviricota</taxon>
        <taxon>Caudoviricetes</taxon>
        <taxon>Herelleviridae</taxon>
        <taxon>Bastillevirinae</taxon>
        <taxon>Caeruleovirus</taxon>
        <taxon>Caeruleovirus BM15</taxon>
    </lineage>
</organism>
<dbReference type="Proteomes" id="UP000225963">
    <property type="component" value="Segment"/>
</dbReference>
<protein>
    <submittedName>
        <fullName evidence="1">Uncharacterized protein</fullName>
    </submittedName>
</protein>
<reference evidence="3" key="2">
    <citation type="submission" date="2015-11" db="EMBL/GenBank/DDBJ databases">
        <authorList>
            <person name="Sharaf A."/>
            <person name="Marie M.E."/>
            <person name="Esson H."/>
            <person name="El-Afifi I.S."/>
            <person name="Hammad M.A."/>
        </authorList>
    </citation>
    <scope>NUCLEOTIDE SEQUENCE [LARGE SCALE GENOMIC DNA]</scope>
</reference>
<reference evidence="1" key="1">
    <citation type="submission" date="2015-11" db="EMBL/GenBank/DDBJ databases">
        <authorList>
            <person name="Zhang Y."/>
            <person name="Guo Z."/>
        </authorList>
    </citation>
    <scope>NUCLEOTIDE SEQUENCE [LARGE SCALE GENOMIC DNA]</scope>
</reference>